<name>A0A0R2CZ74_9LACO</name>
<feature type="domain" description="Pyridoxamine kinase/Phosphomethylpyrimidine kinase" evidence="6">
    <location>
        <begin position="56"/>
        <end position="238"/>
    </location>
</feature>
<dbReference type="Pfam" id="PF08543">
    <property type="entry name" value="Phos_pyr_kin"/>
    <property type="match status" value="1"/>
</dbReference>
<dbReference type="Proteomes" id="UP000051131">
    <property type="component" value="Unassembled WGS sequence"/>
</dbReference>
<keyword evidence="4 7" id="KW-0418">Kinase</keyword>
<protein>
    <recommendedName>
        <fullName evidence="1">pyridoxal kinase</fullName>
        <ecNumber evidence="1">2.7.1.35</ecNumber>
    </recommendedName>
</protein>
<organism evidence="7 8">
    <name type="scientific">Liquorilactobacillus cacaonum DSM 21116</name>
    <dbReference type="NCBI Taxonomy" id="1423729"/>
    <lineage>
        <taxon>Bacteria</taxon>
        <taxon>Bacillati</taxon>
        <taxon>Bacillota</taxon>
        <taxon>Bacilli</taxon>
        <taxon>Lactobacillales</taxon>
        <taxon>Lactobacillaceae</taxon>
        <taxon>Liquorilactobacillus</taxon>
    </lineage>
</organism>
<dbReference type="GO" id="GO:0008478">
    <property type="term" value="F:pyridoxal kinase activity"/>
    <property type="evidence" value="ECO:0007669"/>
    <property type="project" value="UniProtKB-EC"/>
</dbReference>
<dbReference type="InterPro" id="IPR013749">
    <property type="entry name" value="PM/HMP-P_kinase-1"/>
</dbReference>
<keyword evidence="3" id="KW-0547">Nucleotide-binding</keyword>
<evidence type="ECO:0000256" key="5">
    <source>
        <dbReference type="ARBA" id="ARBA00022840"/>
    </source>
</evidence>
<evidence type="ECO:0000313" key="8">
    <source>
        <dbReference type="Proteomes" id="UP000051131"/>
    </source>
</evidence>
<evidence type="ECO:0000313" key="7">
    <source>
        <dbReference type="EMBL" id="KRM92675.1"/>
    </source>
</evidence>
<comment type="caution">
    <text evidence="7">The sequence shown here is derived from an EMBL/GenBank/DDBJ whole genome shotgun (WGS) entry which is preliminary data.</text>
</comment>
<dbReference type="PATRIC" id="fig|1423729.3.peg.1636"/>
<dbReference type="EMBL" id="AYZE01000005">
    <property type="protein sequence ID" value="KRM92675.1"/>
    <property type="molecule type" value="Genomic_DNA"/>
</dbReference>
<reference evidence="7 8" key="1">
    <citation type="journal article" date="2015" name="Genome Announc.">
        <title>Expanding the biotechnology potential of lactobacilli through comparative genomics of 213 strains and associated genera.</title>
        <authorList>
            <person name="Sun Z."/>
            <person name="Harris H.M."/>
            <person name="McCann A."/>
            <person name="Guo C."/>
            <person name="Argimon S."/>
            <person name="Zhang W."/>
            <person name="Yang X."/>
            <person name="Jeffery I.B."/>
            <person name="Cooney J.C."/>
            <person name="Kagawa T.F."/>
            <person name="Liu W."/>
            <person name="Song Y."/>
            <person name="Salvetti E."/>
            <person name="Wrobel A."/>
            <person name="Rasinkangas P."/>
            <person name="Parkhill J."/>
            <person name="Rea M.C."/>
            <person name="O'Sullivan O."/>
            <person name="Ritari J."/>
            <person name="Douillard F.P."/>
            <person name="Paul Ross R."/>
            <person name="Yang R."/>
            <person name="Briner A.E."/>
            <person name="Felis G.E."/>
            <person name="de Vos W.M."/>
            <person name="Barrangou R."/>
            <person name="Klaenhammer T.R."/>
            <person name="Caufield P.W."/>
            <person name="Cui Y."/>
            <person name="Zhang H."/>
            <person name="O'Toole P.W."/>
        </authorList>
    </citation>
    <scope>NUCLEOTIDE SEQUENCE [LARGE SCALE GENOMIC DNA]</scope>
    <source>
        <strain evidence="7 8">DSM 21116</strain>
    </source>
</reference>
<keyword evidence="2" id="KW-0808">Transferase</keyword>
<dbReference type="AlphaFoldDB" id="A0A0R2CZ74"/>
<evidence type="ECO:0000259" key="6">
    <source>
        <dbReference type="Pfam" id="PF08543"/>
    </source>
</evidence>
<proteinExistence type="predicted"/>
<sequence>MGVALPILGALGFNPSVLPTALLSTHTGGFGKNTYLDLSAEIGKIISHWQTLPITFSAIYLGYLGVKPLSTIITEIDKIATNSFLLLDPVMGDHGKLYSGFDSTYVDNMKILAKKANLITPNITEVQLLLDLPCFQGPFSSDAVLTLINSLHNKYPNTKIILTGIPKTNNTIGIAGFDNISQEIWQLETPRIGSNFFGTGDIFASVLLGSLLHGQALKDAATTSMDFISNTIKKNIKIPGRDSRFGLDYSLQLPVLLKQLNLGG</sequence>
<dbReference type="SUPFAM" id="SSF53613">
    <property type="entry name" value="Ribokinase-like"/>
    <property type="match status" value="1"/>
</dbReference>
<evidence type="ECO:0000256" key="1">
    <source>
        <dbReference type="ARBA" id="ARBA00012104"/>
    </source>
</evidence>
<dbReference type="EC" id="2.7.1.35" evidence="1"/>
<dbReference type="GO" id="GO:0005524">
    <property type="term" value="F:ATP binding"/>
    <property type="evidence" value="ECO:0007669"/>
    <property type="project" value="UniProtKB-KW"/>
</dbReference>
<dbReference type="GO" id="GO:0009443">
    <property type="term" value="P:pyridoxal 5'-phosphate salvage"/>
    <property type="evidence" value="ECO:0007669"/>
    <property type="project" value="InterPro"/>
</dbReference>
<dbReference type="InterPro" id="IPR004625">
    <property type="entry name" value="PyrdxlKinase"/>
</dbReference>
<dbReference type="PANTHER" id="PTHR10534:SF2">
    <property type="entry name" value="PYRIDOXAL KINASE"/>
    <property type="match status" value="1"/>
</dbReference>
<dbReference type="PANTHER" id="PTHR10534">
    <property type="entry name" value="PYRIDOXAL KINASE"/>
    <property type="match status" value="1"/>
</dbReference>
<evidence type="ECO:0000256" key="4">
    <source>
        <dbReference type="ARBA" id="ARBA00022777"/>
    </source>
</evidence>
<keyword evidence="5" id="KW-0067">ATP-binding</keyword>
<dbReference type="InterPro" id="IPR029056">
    <property type="entry name" value="Ribokinase-like"/>
</dbReference>
<gene>
    <name evidence="7" type="ORF">FC80_GL001613</name>
</gene>
<keyword evidence="8" id="KW-1185">Reference proteome</keyword>
<evidence type="ECO:0000256" key="3">
    <source>
        <dbReference type="ARBA" id="ARBA00022741"/>
    </source>
</evidence>
<dbReference type="STRING" id="1423729.FC80_GL001613"/>
<accession>A0A0R2CZ74</accession>
<dbReference type="Gene3D" id="3.40.1190.20">
    <property type="match status" value="1"/>
</dbReference>
<dbReference type="GO" id="GO:0005829">
    <property type="term" value="C:cytosol"/>
    <property type="evidence" value="ECO:0007669"/>
    <property type="project" value="TreeGrafter"/>
</dbReference>
<evidence type="ECO:0000256" key="2">
    <source>
        <dbReference type="ARBA" id="ARBA00022679"/>
    </source>
</evidence>